<evidence type="ECO:0000256" key="5">
    <source>
        <dbReference type="ARBA" id="ARBA00023136"/>
    </source>
</evidence>
<protein>
    <submittedName>
        <fullName evidence="8">Uncharacterized protein</fullName>
    </submittedName>
</protein>
<evidence type="ECO:0000256" key="3">
    <source>
        <dbReference type="ARBA" id="ARBA00022729"/>
    </source>
</evidence>
<dbReference type="AlphaFoldDB" id="A0A835PXA6"/>
<dbReference type="GO" id="GO:0012505">
    <property type="term" value="C:endomembrane system"/>
    <property type="evidence" value="ECO:0007669"/>
    <property type="project" value="UniProtKB-SubCell"/>
</dbReference>
<evidence type="ECO:0000256" key="4">
    <source>
        <dbReference type="ARBA" id="ARBA00022989"/>
    </source>
</evidence>
<evidence type="ECO:0000256" key="6">
    <source>
        <dbReference type="ARBA" id="ARBA00029467"/>
    </source>
</evidence>
<sequence>MEKKTFLVCCIVGFLGLLSAVLGFAAEATRIKADDVVRSNLGDCIYPKSPALYLGLLSAVSIAIAQGVINFVAGCICCKRKAGHPDSQWTVALISFTLSWVAFIIAFLLLLTGAALNDQSGMEKMYLGDYCYVVKPGVFSGGAVLSLASVFLGIYYYVALQAPKGSQPWDPHTTKELL</sequence>
<keyword evidence="5 7" id="KW-0472">Membrane</keyword>
<evidence type="ECO:0000313" key="8">
    <source>
        <dbReference type="EMBL" id="KAG0459284.1"/>
    </source>
</evidence>
<feature type="transmembrane region" description="Helical" evidence="7">
    <location>
        <begin position="52"/>
        <end position="77"/>
    </location>
</feature>
<evidence type="ECO:0000256" key="1">
    <source>
        <dbReference type="ARBA" id="ARBA00004127"/>
    </source>
</evidence>
<comment type="subcellular location">
    <subcellularLocation>
        <location evidence="1">Endomembrane system</location>
        <topology evidence="1">Multi-pass membrane protein</topology>
    </subcellularLocation>
</comment>
<dbReference type="InterPro" id="IPR009606">
    <property type="entry name" value="DEAL/Modifying_wall_lignin1/2"/>
</dbReference>
<feature type="transmembrane region" description="Helical" evidence="7">
    <location>
        <begin position="89"/>
        <end position="116"/>
    </location>
</feature>
<name>A0A835PXA6_VANPL</name>
<evidence type="ECO:0000256" key="2">
    <source>
        <dbReference type="ARBA" id="ARBA00022692"/>
    </source>
</evidence>
<gene>
    <name evidence="8" type="ORF">HPP92_022412</name>
</gene>
<dbReference type="PANTHER" id="PTHR31769">
    <property type="entry name" value="OS07G0462200 PROTEIN-RELATED"/>
    <property type="match status" value="1"/>
</dbReference>
<dbReference type="EMBL" id="JADCNM010000012">
    <property type="protein sequence ID" value="KAG0459284.1"/>
    <property type="molecule type" value="Genomic_DNA"/>
</dbReference>
<dbReference type="OrthoDB" id="678343at2759"/>
<feature type="transmembrane region" description="Helical" evidence="7">
    <location>
        <begin position="136"/>
        <end position="158"/>
    </location>
</feature>
<organism evidence="8 9">
    <name type="scientific">Vanilla planifolia</name>
    <name type="common">Vanilla</name>
    <dbReference type="NCBI Taxonomy" id="51239"/>
    <lineage>
        <taxon>Eukaryota</taxon>
        <taxon>Viridiplantae</taxon>
        <taxon>Streptophyta</taxon>
        <taxon>Embryophyta</taxon>
        <taxon>Tracheophyta</taxon>
        <taxon>Spermatophyta</taxon>
        <taxon>Magnoliopsida</taxon>
        <taxon>Liliopsida</taxon>
        <taxon>Asparagales</taxon>
        <taxon>Orchidaceae</taxon>
        <taxon>Vanilloideae</taxon>
        <taxon>Vanilleae</taxon>
        <taxon>Vanilla</taxon>
    </lineage>
</organism>
<dbReference type="InterPro" id="IPR052222">
    <property type="entry name" value="DESIGUAL"/>
</dbReference>
<keyword evidence="3" id="KW-0732">Signal</keyword>
<comment type="caution">
    <text evidence="8">The sequence shown here is derived from an EMBL/GenBank/DDBJ whole genome shotgun (WGS) entry which is preliminary data.</text>
</comment>
<keyword evidence="4 7" id="KW-1133">Transmembrane helix</keyword>
<comment type="similarity">
    <text evidence="6">Belongs to the DESIGUAL family.</text>
</comment>
<dbReference type="Proteomes" id="UP000639772">
    <property type="component" value="Chromosome 12"/>
</dbReference>
<evidence type="ECO:0000313" key="9">
    <source>
        <dbReference type="Proteomes" id="UP000639772"/>
    </source>
</evidence>
<reference evidence="8 9" key="1">
    <citation type="journal article" date="2020" name="Nat. Food">
        <title>A phased Vanilla planifolia genome enables genetic improvement of flavour and production.</title>
        <authorList>
            <person name="Hasing T."/>
            <person name="Tang H."/>
            <person name="Brym M."/>
            <person name="Khazi F."/>
            <person name="Huang T."/>
            <person name="Chambers A.H."/>
        </authorList>
    </citation>
    <scope>NUCLEOTIDE SEQUENCE [LARGE SCALE GENOMIC DNA]</scope>
    <source>
        <tissue evidence="8">Leaf</tissue>
    </source>
</reference>
<accession>A0A835PXA6</accession>
<dbReference type="Pfam" id="PF06749">
    <property type="entry name" value="DUF1218"/>
    <property type="match status" value="1"/>
</dbReference>
<evidence type="ECO:0000256" key="7">
    <source>
        <dbReference type="SAM" id="Phobius"/>
    </source>
</evidence>
<proteinExistence type="inferred from homology"/>
<keyword evidence="2 7" id="KW-0812">Transmembrane</keyword>